<dbReference type="SUPFAM" id="SSF74653">
    <property type="entry name" value="TolA/TonB C-terminal domain"/>
    <property type="match status" value="1"/>
</dbReference>
<dbReference type="SUPFAM" id="SSF48452">
    <property type="entry name" value="TPR-like"/>
    <property type="match status" value="1"/>
</dbReference>
<dbReference type="Proteomes" id="UP000391834">
    <property type="component" value="Unassembled WGS sequence"/>
</dbReference>
<dbReference type="InterPro" id="IPR037682">
    <property type="entry name" value="TonB_C"/>
</dbReference>
<proteinExistence type="predicted"/>
<feature type="domain" description="TonB C-terminal" evidence="2">
    <location>
        <begin position="62"/>
        <end position="159"/>
    </location>
</feature>
<dbReference type="OrthoDB" id="1119659at2"/>
<dbReference type="GO" id="GO:0055085">
    <property type="term" value="P:transmembrane transport"/>
    <property type="evidence" value="ECO:0007669"/>
    <property type="project" value="InterPro"/>
</dbReference>
<evidence type="ECO:0000313" key="4">
    <source>
        <dbReference type="Proteomes" id="UP000391834"/>
    </source>
</evidence>
<evidence type="ECO:0000256" key="1">
    <source>
        <dbReference type="SAM" id="SignalP"/>
    </source>
</evidence>
<feature type="chain" id="PRO_5024431275" description="TonB C-terminal domain-containing protein" evidence="1">
    <location>
        <begin position="29"/>
        <end position="253"/>
    </location>
</feature>
<protein>
    <recommendedName>
        <fullName evidence="2">TonB C-terminal domain-containing protein</fullName>
    </recommendedName>
</protein>
<dbReference type="PROSITE" id="PS52015">
    <property type="entry name" value="TONB_CTD"/>
    <property type="match status" value="1"/>
</dbReference>
<gene>
    <name evidence="3" type="ORF">PbJCM13498_36420</name>
</gene>
<keyword evidence="1" id="KW-0732">Signal</keyword>
<accession>A0A5M4B3N8</accession>
<evidence type="ECO:0000259" key="2">
    <source>
        <dbReference type="PROSITE" id="PS52015"/>
    </source>
</evidence>
<dbReference type="Gene3D" id="3.30.1150.10">
    <property type="match status" value="1"/>
</dbReference>
<comment type="caution">
    <text evidence="3">The sequence shown here is derived from an EMBL/GenBank/DDBJ whole genome shotgun (WGS) entry which is preliminary data.</text>
</comment>
<dbReference type="AlphaFoldDB" id="A0A5M4B3N8"/>
<feature type="signal peptide" evidence="1">
    <location>
        <begin position="1"/>
        <end position="28"/>
    </location>
</feature>
<dbReference type="InterPro" id="IPR011990">
    <property type="entry name" value="TPR-like_helical_dom_sf"/>
</dbReference>
<sequence>MSNQKIKIMKTKLLLLLLCLVISVPAFSQNEKDHTTLEEVQVSPPEFTGIEGATRFLNGENANVSLLSQYMLNHVTYPEIDIESIREGKEIIRFTVHPDGSLTDFVVVNSVSPSIDQEVINAIKTTEGMWKPGYNNETIVPMEKEFSIVFKIPGTRSLQSLAASRYKRGSKLLLIKENPKRALRHFEQGLVYVPADKPMLLLHGVCLYELGDKEQACQDWNRIKALGGIEAEGWLENFCEMKGYAEMTEIISK</sequence>
<dbReference type="EMBL" id="BLAX01000001">
    <property type="protein sequence ID" value="GET34779.1"/>
    <property type="molecule type" value="Genomic_DNA"/>
</dbReference>
<evidence type="ECO:0000313" key="3">
    <source>
        <dbReference type="EMBL" id="GET34779.1"/>
    </source>
</evidence>
<organism evidence="3 4">
    <name type="scientific">Prolixibacter bellariivorans</name>
    <dbReference type="NCBI Taxonomy" id="314319"/>
    <lineage>
        <taxon>Bacteria</taxon>
        <taxon>Pseudomonadati</taxon>
        <taxon>Bacteroidota</taxon>
        <taxon>Bacteroidia</taxon>
        <taxon>Marinilabiliales</taxon>
        <taxon>Prolixibacteraceae</taxon>
        <taxon>Prolixibacter</taxon>
    </lineage>
</organism>
<keyword evidence="4" id="KW-1185">Reference proteome</keyword>
<name>A0A5M4B3N8_9BACT</name>
<reference evidence="3 4" key="1">
    <citation type="submission" date="2019-10" db="EMBL/GenBank/DDBJ databases">
        <title>Prolixibacter strains distinguished by the presence of nitrate reductase genes were adept at nitrate-dependent anaerobic corrosion of metallic iron and carbon steel.</title>
        <authorList>
            <person name="Iino T."/>
            <person name="Shono N."/>
            <person name="Ito K."/>
            <person name="Nakamura R."/>
            <person name="Sueoka K."/>
            <person name="Harayama S."/>
            <person name="Ohkuma M."/>
        </authorList>
    </citation>
    <scope>NUCLEOTIDE SEQUENCE [LARGE SCALE GENOMIC DNA]</scope>
    <source>
        <strain evidence="3 4">JCM 13498</strain>
    </source>
</reference>
<dbReference type="Pfam" id="PF03544">
    <property type="entry name" value="TonB_C"/>
    <property type="match status" value="1"/>
</dbReference>